<protein>
    <recommendedName>
        <fullName evidence="3">Transposase</fullName>
    </recommendedName>
</protein>
<dbReference type="SUPFAM" id="SSF53098">
    <property type="entry name" value="Ribonuclease H-like"/>
    <property type="match status" value="1"/>
</dbReference>
<organism evidence="1 2">
    <name type="scientific">Undibacterium seohonense</name>
    <dbReference type="NCBI Taxonomy" id="1344950"/>
    <lineage>
        <taxon>Bacteria</taxon>
        <taxon>Pseudomonadati</taxon>
        <taxon>Pseudomonadota</taxon>
        <taxon>Betaproteobacteria</taxon>
        <taxon>Burkholderiales</taxon>
        <taxon>Oxalobacteraceae</taxon>
        <taxon>Undibacterium</taxon>
    </lineage>
</organism>
<accession>A0ABR6X4D2</accession>
<sequence length="75" mass="8231">MMDCFDGMVVSWSIGLSLDADLVNAMLKPAIETVGNNAYNAIAHSDRDGHYRWPDGISRVDNACMIRSPDKAVCE</sequence>
<evidence type="ECO:0000313" key="2">
    <source>
        <dbReference type="Proteomes" id="UP000648257"/>
    </source>
</evidence>
<dbReference type="EMBL" id="JACOFW010000010">
    <property type="protein sequence ID" value="MBC3807798.1"/>
    <property type="molecule type" value="Genomic_DNA"/>
</dbReference>
<comment type="caution">
    <text evidence="1">The sequence shown here is derived from an EMBL/GenBank/DDBJ whole genome shotgun (WGS) entry which is preliminary data.</text>
</comment>
<name>A0ABR6X4D2_9BURK</name>
<proteinExistence type="predicted"/>
<evidence type="ECO:0008006" key="3">
    <source>
        <dbReference type="Google" id="ProtNLM"/>
    </source>
</evidence>
<reference evidence="1 2" key="1">
    <citation type="submission" date="2020-08" db="EMBL/GenBank/DDBJ databases">
        <title>Novel species isolated from subtropical streams in China.</title>
        <authorList>
            <person name="Lu H."/>
        </authorList>
    </citation>
    <scope>NUCLEOTIDE SEQUENCE [LARGE SCALE GENOMIC DNA]</scope>
    <source>
        <strain evidence="1 2">KACC 16656</strain>
    </source>
</reference>
<evidence type="ECO:0000313" key="1">
    <source>
        <dbReference type="EMBL" id="MBC3807798.1"/>
    </source>
</evidence>
<dbReference type="Proteomes" id="UP000648257">
    <property type="component" value="Unassembled WGS sequence"/>
</dbReference>
<dbReference type="InterPro" id="IPR012337">
    <property type="entry name" value="RNaseH-like_sf"/>
</dbReference>
<gene>
    <name evidence="1" type="ORF">H8K52_10630</name>
</gene>
<keyword evidence="2" id="KW-1185">Reference proteome</keyword>